<feature type="domain" description="Tyrosinase copper-binding" evidence="4">
    <location>
        <begin position="388"/>
        <end position="399"/>
    </location>
</feature>
<protein>
    <recommendedName>
        <fullName evidence="4">Tyrosinase copper-binding domain-containing protein</fullName>
    </recommendedName>
</protein>
<keyword evidence="3" id="KW-0732">Signal</keyword>
<dbReference type="InterPro" id="IPR008922">
    <property type="entry name" value="Di-copper_centre_dom_sf"/>
</dbReference>
<dbReference type="PROSITE" id="PS00498">
    <property type="entry name" value="TYROSINASE_2"/>
    <property type="match status" value="1"/>
</dbReference>
<dbReference type="AlphaFoldDB" id="A0A0X3Q9U6"/>
<feature type="signal peptide" evidence="3">
    <location>
        <begin position="1"/>
        <end position="25"/>
    </location>
</feature>
<dbReference type="InterPro" id="IPR050316">
    <property type="entry name" value="Tyrosinase/Hemocyanin"/>
</dbReference>
<dbReference type="InterPro" id="IPR002227">
    <property type="entry name" value="Tyrosinase_Cu-bd"/>
</dbReference>
<sequence>MRGPSASFTLAILVICLWYFPFIEALVPVECVGNVTNPSAVCCPRNPENYQVCGGPSRGYCTKIVAPVQYVPIPFQMDDRVSWPNRFFSFACQCRGNFFGTSCQDCWFGWTGPNCDIPVIKVRKDIRDLTTKERRILIDVLARSSHWPSGYALVDETDNFHSDPLNDPRFVKANIQYYVAYIHRYGSRTTLYKTDEDCNTYGMLDFIHDGPGFATWHRYFTLLWEQMLGKIAKKLYGVENFSVPYWDWVGMRECDVCTNEFIGAPGNVDEYGLRIHEGSPFSNWTEYCYEPNNRLRCYGCQHAGVVGKLTRRWRHYDFPDQSDIGFLLGLKDFYVRGERDSTKCTSFSMALEGFCGRSESAGPDLWMHNKVHNMVDGSMCCVGTAANDPLFLLHHIMVDKIFTAWYQKYDPPLTVYPQQAVRPGHCRDCFMPGFFPLARNADMFTDTRNLGYVYVNSLFGVRAQNGRPPISASMTSRNS</sequence>
<keyword evidence="2" id="KW-0186">Copper</keyword>
<feature type="chain" id="PRO_5007051544" description="Tyrosinase copper-binding domain-containing protein" evidence="3">
    <location>
        <begin position="26"/>
        <end position="479"/>
    </location>
</feature>
<name>A0A0X3Q9U6_SCHSO</name>
<reference evidence="5" key="1">
    <citation type="submission" date="2016-01" db="EMBL/GenBank/DDBJ databases">
        <title>Reference transcriptome for the parasite Schistocephalus solidus: insights into the molecular evolution of parasitism.</title>
        <authorList>
            <person name="Hebert F.O."/>
            <person name="Grambauer S."/>
            <person name="Barber I."/>
            <person name="Landry C.R."/>
            <person name="Aubin-Horth N."/>
        </authorList>
    </citation>
    <scope>NUCLEOTIDE SEQUENCE</scope>
</reference>
<keyword evidence="1" id="KW-0479">Metal-binding</keyword>
<dbReference type="Pfam" id="PF00264">
    <property type="entry name" value="Tyrosinase"/>
    <property type="match status" value="1"/>
</dbReference>
<dbReference type="EMBL" id="GEEE01005693">
    <property type="protein sequence ID" value="JAP57532.1"/>
    <property type="molecule type" value="Transcribed_RNA"/>
</dbReference>
<organism evidence="5">
    <name type="scientific">Schistocephalus solidus</name>
    <name type="common">Tapeworm</name>
    <dbReference type="NCBI Taxonomy" id="70667"/>
    <lineage>
        <taxon>Eukaryota</taxon>
        <taxon>Metazoa</taxon>
        <taxon>Spiralia</taxon>
        <taxon>Lophotrochozoa</taxon>
        <taxon>Platyhelminthes</taxon>
        <taxon>Cestoda</taxon>
        <taxon>Eucestoda</taxon>
        <taxon>Diphyllobothriidea</taxon>
        <taxon>Diphyllobothriidae</taxon>
        <taxon>Schistocephalus</taxon>
    </lineage>
</organism>
<evidence type="ECO:0000313" key="5">
    <source>
        <dbReference type="EMBL" id="JAP57532.1"/>
    </source>
</evidence>
<dbReference type="GO" id="GO:0046872">
    <property type="term" value="F:metal ion binding"/>
    <property type="evidence" value="ECO:0007669"/>
    <property type="project" value="UniProtKB-KW"/>
</dbReference>
<dbReference type="SUPFAM" id="SSF48056">
    <property type="entry name" value="Di-copper centre-containing domain"/>
    <property type="match status" value="1"/>
</dbReference>
<gene>
    <name evidence="5" type="ORF">TR109489</name>
</gene>
<dbReference type="GO" id="GO:0016491">
    <property type="term" value="F:oxidoreductase activity"/>
    <property type="evidence" value="ECO:0007669"/>
    <property type="project" value="InterPro"/>
</dbReference>
<accession>A0A0X3Q9U6</accession>
<proteinExistence type="predicted"/>
<evidence type="ECO:0000259" key="4">
    <source>
        <dbReference type="PROSITE" id="PS00498"/>
    </source>
</evidence>
<dbReference type="PANTHER" id="PTHR11474">
    <property type="entry name" value="TYROSINASE FAMILY MEMBER"/>
    <property type="match status" value="1"/>
</dbReference>
<evidence type="ECO:0000256" key="1">
    <source>
        <dbReference type="ARBA" id="ARBA00022723"/>
    </source>
</evidence>
<dbReference type="PANTHER" id="PTHR11474:SF126">
    <property type="entry name" value="TYROSINASE-LIKE PROTEIN TYR-1-RELATED"/>
    <property type="match status" value="1"/>
</dbReference>
<dbReference type="Gene3D" id="1.10.1280.10">
    <property type="entry name" value="Di-copper center containing domain from catechol oxidase"/>
    <property type="match status" value="1"/>
</dbReference>
<evidence type="ECO:0000256" key="3">
    <source>
        <dbReference type="SAM" id="SignalP"/>
    </source>
</evidence>
<evidence type="ECO:0000256" key="2">
    <source>
        <dbReference type="ARBA" id="ARBA00023008"/>
    </source>
</evidence>
<dbReference type="PRINTS" id="PR00092">
    <property type="entry name" value="TYROSINASE"/>
</dbReference>